<dbReference type="InterPro" id="IPR036908">
    <property type="entry name" value="RlpA-like_sf"/>
</dbReference>
<feature type="signal peptide" evidence="4">
    <location>
        <begin position="1"/>
        <end position="17"/>
    </location>
</feature>
<dbReference type="Proteomes" id="UP001556367">
    <property type="component" value="Unassembled WGS sequence"/>
</dbReference>
<protein>
    <recommendedName>
        <fullName evidence="7">Cerato-platanin</fullName>
    </recommendedName>
</protein>
<evidence type="ECO:0000313" key="5">
    <source>
        <dbReference type="EMBL" id="KAL0947636.1"/>
    </source>
</evidence>
<evidence type="ECO:0000256" key="4">
    <source>
        <dbReference type="SAM" id="SignalP"/>
    </source>
</evidence>
<comment type="similarity">
    <text evidence="2">Belongs to the cerato-platanin family.</text>
</comment>
<keyword evidence="6" id="KW-1185">Reference proteome</keyword>
<dbReference type="CDD" id="cd22778">
    <property type="entry name" value="DPBB_CEPL-like"/>
    <property type="match status" value="1"/>
</dbReference>
<evidence type="ECO:0008006" key="7">
    <source>
        <dbReference type="Google" id="ProtNLM"/>
    </source>
</evidence>
<dbReference type="InterPro" id="IPR010829">
    <property type="entry name" value="Cerato-platanin"/>
</dbReference>
<reference evidence="6" key="1">
    <citation type="submission" date="2024-06" db="EMBL/GenBank/DDBJ databases">
        <title>Multi-omics analyses provide insights into the biosynthesis of the anticancer antibiotic pleurotin in Hohenbuehelia grisea.</title>
        <authorList>
            <person name="Weaver J.A."/>
            <person name="Alberti F."/>
        </authorList>
    </citation>
    <scope>NUCLEOTIDE SEQUENCE [LARGE SCALE GENOMIC DNA]</scope>
    <source>
        <strain evidence="6">T-177</strain>
    </source>
</reference>
<dbReference type="EMBL" id="JASNQZ010000015">
    <property type="protein sequence ID" value="KAL0947636.1"/>
    <property type="molecule type" value="Genomic_DNA"/>
</dbReference>
<keyword evidence="3" id="KW-0964">Secreted</keyword>
<comment type="caution">
    <text evidence="5">The sequence shown here is derived from an EMBL/GenBank/DDBJ whole genome shotgun (WGS) entry which is preliminary data.</text>
</comment>
<accession>A0ABR3IWQ0</accession>
<organism evidence="5 6">
    <name type="scientific">Hohenbuehelia grisea</name>
    <dbReference type="NCBI Taxonomy" id="104357"/>
    <lineage>
        <taxon>Eukaryota</taxon>
        <taxon>Fungi</taxon>
        <taxon>Dikarya</taxon>
        <taxon>Basidiomycota</taxon>
        <taxon>Agaricomycotina</taxon>
        <taxon>Agaricomycetes</taxon>
        <taxon>Agaricomycetidae</taxon>
        <taxon>Agaricales</taxon>
        <taxon>Pleurotineae</taxon>
        <taxon>Pleurotaceae</taxon>
        <taxon>Hohenbuehelia</taxon>
    </lineage>
</organism>
<name>A0ABR3IWQ0_9AGAR</name>
<sequence length="141" mass="14210">MKFAILSLAALAPLAGAVSVAFDPVYGTSSNSLAIVACSDGQNGLLTQGFKTFGSLPTFPNIGGAPAVTGWNDADCGSCWEITFTNTKGVKKSLNITAVDVGGAGFVLSQQALDTLTGGQAVALGRVNATSRQVPDAGCRL</sequence>
<dbReference type="SUPFAM" id="SSF50685">
    <property type="entry name" value="Barwin-like endoglucanases"/>
    <property type="match status" value="1"/>
</dbReference>
<evidence type="ECO:0000256" key="1">
    <source>
        <dbReference type="ARBA" id="ARBA00004613"/>
    </source>
</evidence>
<keyword evidence="4" id="KW-0732">Signal</keyword>
<dbReference type="Gene3D" id="2.40.40.10">
    <property type="entry name" value="RlpA-like domain"/>
    <property type="match status" value="1"/>
</dbReference>
<feature type="chain" id="PRO_5045319656" description="Cerato-platanin" evidence="4">
    <location>
        <begin position="18"/>
        <end position="141"/>
    </location>
</feature>
<evidence type="ECO:0000313" key="6">
    <source>
        <dbReference type="Proteomes" id="UP001556367"/>
    </source>
</evidence>
<evidence type="ECO:0000256" key="2">
    <source>
        <dbReference type="ARBA" id="ARBA00010421"/>
    </source>
</evidence>
<gene>
    <name evidence="5" type="ORF">HGRIS_013724</name>
</gene>
<dbReference type="Pfam" id="PF07249">
    <property type="entry name" value="Cerato-platanin"/>
    <property type="match status" value="1"/>
</dbReference>
<proteinExistence type="inferred from homology"/>
<comment type="subcellular location">
    <subcellularLocation>
        <location evidence="1">Secreted</location>
    </subcellularLocation>
</comment>
<evidence type="ECO:0000256" key="3">
    <source>
        <dbReference type="ARBA" id="ARBA00022525"/>
    </source>
</evidence>